<protein>
    <submittedName>
        <fullName evidence="2">Uncharacterized protein</fullName>
    </submittedName>
</protein>
<reference evidence="2" key="1">
    <citation type="submission" date="2021-02" db="EMBL/GenBank/DDBJ databases">
        <authorList>
            <person name="Nieuwenhuis M."/>
            <person name="Van De Peppel L.J.J."/>
        </authorList>
    </citation>
    <scope>NUCLEOTIDE SEQUENCE</scope>
    <source>
        <strain evidence="2">D49</strain>
    </source>
</reference>
<reference evidence="2" key="2">
    <citation type="submission" date="2021-10" db="EMBL/GenBank/DDBJ databases">
        <title>Phylogenomics reveals ancestral predisposition of the termite-cultivated fungus Termitomyces towards a domesticated lifestyle.</title>
        <authorList>
            <person name="Auxier B."/>
            <person name="Grum-Grzhimaylo A."/>
            <person name="Cardenas M.E."/>
            <person name="Lodge J.D."/>
            <person name="Laessoe T."/>
            <person name="Pedersen O."/>
            <person name="Smith M.E."/>
            <person name="Kuyper T.W."/>
            <person name="Franco-Molano E.A."/>
            <person name="Baroni T.J."/>
            <person name="Aanen D.K."/>
        </authorList>
    </citation>
    <scope>NUCLEOTIDE SEQUENCE</scope>
    <source>
        <strain evidence="2">D49</strain>
    </source>
</reference>
<comment type="caution">
    <text evidence="2">The sequence shown here is derived from an EMBL/GenBank/DDBJ whole genome shotgun (WGS) entry which is preliminary data.</text>
</comment>
<evidence type="ECO:0000313" key="2">
    <source>
        <dbReference type="EMBL" id="KAG5651962.1"/>
    </source>
</evidence>
<accession>A0A9P7GJU7</accession>
<name>A0A9P7GJU7_9AGAR</name>
<sequence length="137" mass="15862">MLNVLITSFPFLHNHYQKPDIHHISTWKGVGYEFGQVRSLTLARLSNPKIASLAARLVESHRPNRQRRSDDDEDDDDDEVLFAELEAEIENDSNAALREQGLDVLRREMEKMQQMKQSQHGQYTEISDEKEVVRVSA</sequence>
<dbReference type="EMBL" id="JABCKI010000177">
    <property type="protein sequence ID" value="KAG5651962.1"/>
    <property type="molecule type" value="Genomic_DNA"/>
</dbReference>
<keyword evidence="3" id="KW-1185">Reference proteome</keyword>
<dbReference type="Proteomes" id="UP000717328">
    <property type="component" value="Unassembled WGS sequence"/>
</dbReference>
<feature type="compositionally biased region" description="Basic and acidic residues" evidence="1">
    <location>
        <begin position="127"/>
        <end position="137"/>
    </location>
</feature>
<gene>
    <name evidence="2" type="ORF">H0H81_006777</name>
</gene>
<dbReference type="OrthoDB" id="10257948at2759"/>
<feature type="region of interest" description="Disordered" evidence="1">
    <location>
        <begin position="111"/>
        <end position="137"/>
    </location>
</feature>
<evidence type="ECO:0000313" key="3">
    <source>
        <dbReference type="Proteomes" id="UP000717328"/>
    </source>
</evidence>
<organism evidence="2 3">
    <name type="scientific">Sphagnurus paluster</name>
    <dbReference type="NCBI Taxonomy" id="117069"/>
    <lineage>
        <taxon>Eukaryota</taxon>
        <taxon>Fungi</taxon>
        <taxon>Dikarya</taxon>
        <taxon>Basidiomycota</taxon>
        <taxon>Agaricomycotina</taxon>
        <taxon>Agaricomycetes</taxon>
        <taxon>Agaricomycetidae</taxon>
        <taxon>Agaricales</taxon>
        <taxon>Tricholomatineae</taxon>
        <taxon>Lyophyllaceae</taxon>
        <taxon>Sphagnurus</taxon>
    </lineage>
</organism>
<evidence type="ECO:0000256" key="1">
    <source>
        <dbReference type="SAM" id="MobiDB-lite"/>
    </source>
</evidence>
<dbReference type="AlphaFoldDB" id="A0A9P7GJU7"/>
<proteinExistence type="predicted"/>